<feature type="transmembrane region" description="Helical" evidence="6">
    <location>
        <begin position="205"/>
        <end position="225"/>
    </location>
</feature>
<dbReference type="PANTHER" id="PTHR23291:SF50">
    <property type="entry name" value="PROTEIN LIFEGUARD 4"/>
    <property type="match status" value="1"/>
</dbReference>
<feature type="transmembrane region" description="Helical" evidence="6">
    <location>
        <begin position="165"/>
        <end position="184"/>
    </location>
</feature>
<keyword evidence="5 6" id="KW-0472">Membrane</keyword>
<proteinExistence type="inferred from homology"/>
<feature type="transmembrane region" description="Helical" evidence="6">
    <location>
        <begin position="56"/>
        <end position="76"/>
    </location>
</feature>
<evidence type="ECO:0000256" key="2">
    <source>
        <dbReference type="ARBA" id="ARBA00010350"/>
    </source>
</evidence>
<dbReference type="PANTHER" id="PTHR23291">
    <property type="entry name" value="BAX INHIBITOR-RELATED"/>
    <property type="match status" value="1"/>
</dbReference>
<evidence type="ECO:0000256" key="6">
    <source>
        <dbReference type="RuleBase" id="RU004379"/>
    </source>
</evidence>
<comment type="similarity">
    <text evidence="2 6">Belongs to the BI1 family.</text>
</comment>
<gene>
    <name evidence="7" type="ORF">DSOUD_2647</name>
</gene>
<dbReference type="GO" id="GO:0005886">
    <property type="term" value="C:plasma membrane"/>
    <property type="evidence" value="ECO:0007669"/>
    <property type="project" value="TreeGrafter"/>
</dbReference>
<feature type="transmembrane region" description="Helical" evidence="6">
    <location>
        <begin position="138"/>
        <end position="159"/>
    </location>
</feature>
<keyword evidence="3 6" id="KW-0812">Transmembrane</keyword>
<dbReference type="RefSeq" id="WP_053551407.1">
    <property type="nucleotide sequence ID" value="NZ_CP010802.1"/>
</dbReference>
<dbReference type="AlphaFoldDB" id="A0A0M3QG55"/>
<comment type="subcellular location">
    <subcellularLocation>
        <location evidence="1">Membrane</location>
        <topology evidence="1">Multi-pass membrane protein</topology>
    </subcellularLocation>
</comment>
<feature type="transmembrane region" description="Helical" evidence="6">
    <location>
        <begin position="112"/>
        <end position="131"/>
    </location>
</feature>
<dbReference type="InterPro" id="IPR006214">
    <property type="entry name" value="Bax_inhibitor_1-related"/>
</dbReference>
<dbReference type="STRING" id="1603606.DSOUD_2647"/>
<feature type="transmembrane region" description="Helical" evidence="6">
    <location>
        <begin position="23"/>
        <end position="44"/>
    </location>
</feature>
<keyword evidence="8" id="KW-1185">Reference proteome</keyword>
<evidence type="ECO:0000313" key="7">
    <source>
        <dbReference type="EMBL" id="ALC17399.1"/>
    </source>
</evidence>
<organism evidence="7 8">
    <name type="scientific">Desulfuromonas soudanensis</name>
    <dbReference type="NCBI Taxonomy" id="1603606"/>
    <lineage>
        <taxon>Bacteria</taxon>
        <taxon>Pseudomonadati</taxon>
        <taxon>Thermodesulfobacteriota</taxon>
        <taxon>Desulfuromonadia</taxon>
        <taxon>Desulfuromonadales</taxon>
        <taxon>Desulfuromonadaceae</taxon>
        <taxon>Desulfuromonas</taxon>
    </lineage>
</organism>
<evidence type="ECO:0000313" key="8">
    <source>
        <dbReference type="Proteomes" id="UP000057158"/>
    </source>
</evidence>
<name>A0A0M3QG55_9BACT</name>
<dbReference type="Proteomes" id="UP000057158">
    <property type="component" value="Chromosome"/>
</dbReference>
<accession>A0A0M3QG55</accession>
<protein>
    <submittedName>
        <fullName evidence="7">Membrane protein</fullName>
    </submittedName>
</protein>
<evidence type="ECO:0000256" key="4">
    <source>
        <dbReference type="ARBA" id="ARBA00022989"/>
    </source>
</evidence>
<dbReference type="CDD" id="cd10432">
    <property type="entry name" value="BI-1-like_bacterial"/>
    <property type="match status" value="1"/>
</dbReference>
<sequence>MDRDTVYTHNPAVVATSSFFPRVYGWMTAGLGVTALAAIFTLSSPALLQAIFGNRLVFYALIIAELGLVIGLSAAINRISAGTAKMMFLLYSALSGVTFSAIFLVYTESSIASTFFVAAGTFGAMSLYGMVTRRDLTGWGSFLFMGLIGIIIASVVNIFLQSAMITWVVSCIGVLVFVGLTAYDTQKLKRMAAAGFADDEARQKATILGALTLYLDFINLFLMMLRLMGNRR</sequence>
<dbReference type="PATRIC" id="fig|1603606.3.peg.2879"/>
<dbReference type="Pfam" id="PF01027">
    <property type="entry name" value="Bax1-I"/>
    <property type="match status" value="1"/>
</dbReference>
<dbReference type="EMBL" id="CP010802">
    <property type="protein sequence ID" value="ALC17399.1"/>
    <property type="molecule type" value="Genomic_DNA"/>
</dbReference>
<evidence type="ECO:0000256" key="1">
    <source>
        <dbReference type="ARBA" id="ARBA00004141"/>
    </source>
</evidence>
<reference evidence="7 8" key="1">
    <citation type="submission" date="2015-07" db="EMBL/GenBank/DDBJ databases">
        <title>Isolation and Genomic Characterization of a Novel Halophilic Metal-Reducing Deltaproteobacterium from the Deep Subsurface.</title>
        <authorList>
            <person name="Badalamenti J.P."/>
            <person name="Summers Z.M."/>
            <person name="Gralnick J.A."/>
            <person name="Bond D.R."/>
        </authorList>
    </citation>
    <scope>NUCLEOTIDE SEQUENCE [LARGE SCALE GENOMIC DNA]</scope>
    <source>
        <strain evidence="7 8">WTL</strain>
    </source>
</reference>
<keyword evidence="4 6" id="KW-1133">Transmembrane helix</keyword>
<feature type="transmembrane region" description="Helical" evidence="6">
    <location>
        <begin position="88"/>
        <end position="106"/>
    </location>
</feature>
<dbReference type="KEGG" id="des:DSOUD_2647"/>
<evidence type="ECO:0000256" key="5">
    <source>
        <dbReference type="ARBA" id="ARBA00023136"/>
    </source>
</evidence>
<evidence type="ECO:0000256" key="3">
    <source>
        <dbReference type="ARBA" id="ARBA00022692"/>
    </source>
</evidence>
<dbReference type="OrthoDB" id="9793828at2"/>